<dbReference type="PROSITE" id="PS01124">
    <property type="entry name" value="HTH_ARAC_FAMILY_2"/>
    <property type="match status" value="1"/>
</dbReference>
<evidence type="ECO:0000256" key="2">
    <source>
        <dbReference type="ARBA" id="ARBA00023125"/>
    </source>
</evidence>
<dbReference type="InterPro" id="IPR020449">
    <property type="entry name" value="Tscrpt_reg_AraC-type_HTH"/>
</dbReference>
<protein>
    <submittedName>
        <fullName evidence="5">AraC-like DNA-binding protein</fullName>
    </submittedName>
</protein>
<dbReference type="InterPro" id="IPR003313">
    <property type="entry name" value="AraC-bd"/>
</dbReference>
<dbReference type="PANTHER" id="PTHR43280:SF34">
    <property type="entry name" value="ARAC-FAMILY TRANSCRIPTIONAL REGULATOR"/>
    <property type="match status" value="1"/>
</dbReference>
<dbReference type="Gene3D" id="1.10.10.60">
    <property type="entry name" value="Homeodomain-like"/>
    <property type="match status" value="2"/>
</dbReference>
<evidence type="ECO:0000256" key="3">
    <source>
        <dbReference type="ARBA" id="ARBA00023163"/>
    </source>
</evidence>
<dbReference type="PANTHER" id="PTHR43280">
    <property type="entry name" value="ARAC-FAMILY TRANSCRIPTIONAL REGULATOR"/>
    <property type="match status" value="1"/>
</dbReference>
<dbReference type="GO" id="GO:0003700">
    <property type="term" value="F:DNA-binding transcription factor activity"/>
    <property type="evidence" value="ECO:0007669"/>
    <property type="project" value="InterPro"/>
</dbReference>
<keyword evidence="1" id="KW-0805">Transcription regulation</keyword>
<sequence>MKKLDIDRLTRAGVIYFNSKLEMLADLHCKMYRMNTLVSLSTHFHDYYQIWYVSKGEFVHTIGNRQYRIRQGDLFLVPPFTLHRVQAFETEGEILGCEFMPSFINERFADPSGERRFFDAEYLRHFSQSDCTPHSQIAFDGVTDGRIRGLLQDMLGEYEERTPFFEIVLKASLLQLLSIIIRQVNGELVKAGFQKIERYRDTMNKVVEYIDRNAHEDIKLEHICAISNMSKPTICRLFKEWTGKTFNRYLVDLRISNALVLLQRPSMSITDVCYATGFNELAYFCRIFKKYTGISPNQFRKQVMGKPF</sequence>
<reference evidence="5 6" key="1">
    <citation type="submission" date="2020-08" db="EMBL/GenBank/DDBJ databases">
        <title>Genomic Encyclopedia of Type Strains, Phase III (KMG-III): the genomes of soil and plant-associated and newly described type strains.</title>
        <authorList>
            <person name="Whitman W."/>
        </authorList>
    </citation>
    <scope>NUCLEOTIDE SEQUENCE [LARGE SCALE GENOMIC DNA]</scope>
    <source>
        <strain evidence="5 6">CECT 5831</strain>
    </source>
</reference>
<organism evidence="5 6">
    <name type="scientific">Paenibacillus rhizosphaerae</name>
    <dbReference type="NCBI Taxonomy" id="297318"/>
    <lineage>
        <taxon>Bacteria</taxon>
        <taxon>Bacillati</taxon>
        <taxon>Bacillota</taxon>
        <taxon>Bacilli</taxon>
        <taxon>Bacillales</taxon>
        <taxon>Paenibacillaceae</taxon>
        <taxon>Paenibacillus</taxon>
    </lineage>
</organism>
<dbReference type="InterPro" id="IPR037923">
    <property type="entry name" value="HTH-like"/>
</dbReference>
<evidence type="ECO:0000313" key="5">
    <source>
        <dbReference type="EMBL" id="MBB3131236.1"/>
    </source>
</evidence>
<dbReference type="Gene3D" id="2.60.120.10">
    <property type="entry name" value="Jelly Rolls"/>
    <property type="match status" value="1"/>
</dbReference>
<proteinExistence type="predicted"/>
<dbReference type="EMBL" id="JACHXJ010000006">
    <property type="protein sequence ID" value="MBB3131236.1"/>
    <property type="molecule type" value="Genomic_DNA"/>
</dbReference>
<evidence type="ECO:0000256" key="1">
    <source>
        <dbReference type="ARBA" id="ARBA00023015"/>
    </source>
</evidence>
<dbReference type="PRINTS" id="PR00032">
    <property type="entry name" value="HTHARAC"/>
</dbReference>
<dbReference type="Pfam" id="PF12833">
    <property type="entry name" value="HTH_18"/>
    <property type="match status" value="1"/>
</dbReference>
<dbReference type="InterPro" id="IPR018062">
    <property type="entry name" value="HTH_AraC-typ_CS"/>
</dbReference>
<evidence type="ECO:0000313" key="6">
    <source>
        <dbReference type="Proteomes" id="UP000517523"/>
    </source>
</evidence>
<name>A0A839TWK2_9BACL</name>
<keyword evidence="3" id="KW-0804">Transcription</keyword>
<dbReference type="SMART" id="SM00342">
    <property type="entry name" value="HTH_ARAC"/>
    <property type="match status" value="1"/>
</dbReference>
<comment type="caution">
    <text evidence="5">The sequence shown here is derived from an EMBL/GenBank/DDBJ whole genome shotgun (WGS) entry which is preliminary data.</text>
</comment>
<keyword evidence="2 5" id="KW-0238">DNA-binding</keyword>
<dbReference type="InterPro" id="IPR018060">
    <property type="entry name" value="HTH_AraC"/>
</dbReference>
<dbReference type="PROSITE" id="PS00041">
    <property type="entry name" value="HTH_ARAC_FAMILY_1"/>
    <property type="match status" value="1"/>
</dbReference>
<dbReference type="SUPFAM" id="SSF51215">
    <property type="entry name" value="Regulatory protein AraC"/>
    <property type="match status" value="1"/>
</dbReference>
<dbReference type="RefSeq" id="WP_183585877.1">
    <property type="nucleotide sequence ID" value="NZ_JACHXJ010000006.1"/>
</dbReference>
<dbReference type="AlphaFoldDB" id="A0A839TWK2"/>
<dbReference type="Pfam" id="PF02311">
    <property type="entry name" value="AraC_binding"/>
    <property type="match status" value="1"/>
</dbReference>
<accession>A0A839TWK2</accession>
<dbReference type="InterPro" id="IPR014710">
    <property type="entry name" value="RmlC-like_jellyroll"/>
</dbReference>
<dbReference type="Proteomes" id="UP000517523">
    <property type="component" value="Unassembled WGS sequence"/>
</dbReference>
<gene>
    <name evidence="5" type="ORF">FHS19_005956</name>
</gene>
<dbReference type="SUPFAM" id="SSF46689">
    <property type="entry name" value="Homeodomain-like"/>
    <property type="match status" value="2"/>
</dbReference>
<evidence type="ECO:0000259" key="4">
    <source>
        <dbReference type="PROSITE" id="PS01124"/>
    </source>
</evidence>
<dbReference type="GO" id="GO:0043565">
    <property type="term" value="F:sequence-specific DNA binding"/>
    <property type="evidence" value="ECO:0007669"/>
    <property type="project" value="InterPro"/>
</dbReference>
<dbReference type="InterPro" id="IPR009057">
    <property type="entry name" value="Homeodomain-like_sf"/>
</dbReference>
<feature type="domain" description="HTH araC/xylS-type" evidence="4">
    <location>
        <begin position="204"/>
        <end position="302"/>
    </location>
</feature>